<dbReference type="RefSeq" id="WP_019543308.1">
    <property type="nucleotide sequence ID" value="NZ_DBGAXS010000085.1"/>
</dbReference>
<feature type="binding site" evidence="7">
    <location>
        <position position="134"/>
    </location>
    <ligand>
        <name>Zn(2+)</name>
        <dbReference type="ChEBI" id="CHEBI:29105"/>
    </ligand>
</feature>
<feature type="binding site" evidence="7">
    <location>
        <position position="97"/>
    </location>
    <ligand>
        <name>Zn(2+)</name>
        <dbReference type="ChEBI" id="CHEBI:29105"/>
    </ligand>
</feature>
<dbReference type="InterPro" id="IPR036390">
    <property type="entry name" value="WH_DNA-bd_sf"/>
</dbReference>
<keyword evidence="3 7" id="KW-0862">Zinc</keyword>
<sequence length="146" mass="16099">MLSGAEVTGVLRSKGFKATPQRLAIYDALSHTTAHPNADMLYRELVPHYPTMSLATVYKTLDILCTVGLAQELNVGEESFRYDANVESHPHVRCLSCGRVDDVPVLNDTSLLSQAAVSTGYEITGRQIYLYGICPACSEKRKKKLH</sequence>
<proteinExistence type="inferred from homology"/>
<dbReference type="GO" id="GO:0003700">
    <property type="term" value="F:DNA-binding transcription factor activity"/>
    <property type="evidence" value="ECO:0007669"/>
    <property type="project" value="InterPro"/>
</dbReference>
<feature type="binding site" evidence="7">
    <location>
        <position position="137"/>
    </location>
    <ligand>
        <name>Zn(2+)</name>
        <dbReference type="ChEBI" id="CHEBI:29105"/>
    </ligand>
</feature>
<dbReference type="InterPro" id="IPR043135">
    <property type="entry name" value="Fur_C"/>
</dbReference>
<comment type="cofactor">
    <cofactor evidence="7">
        <name>Zn(2+)</name>
        <dbReference type="ChEBI" id="CHEBI:29105"/>
    </cofactor>
    <text evidence="7">Binds 1 zinc ion per subunit.</text>
</comment>
<dbReference type="GO" id="GO:0000976">
    <property type="term" value="F:transcription cis-regulatory region binding"/>
    <property type="evidence" value="ECO:0007669"/>
    <property type="project" value="TreeGrafter"/>
</dbReference>
<accession>A0A848B699</accession>
<organism evidence="8 9">
    <name type="scientific">Selenomonas bovis</name>
    <dbReference type="NCBI Taxonomy" id="416586"/>
    <lineage>
        <taxon>Bacteria</taxon>
        <taxon>Bacillati</taxon>
        <taxon>Bacillota</taxon>
        <taxon>Negativicutes</taxon>
        <taxon>Selenomonadales</taxon>
        <taxon>Selenomonadaceae</taxon>
        <taxon>Selenomonas</taxon>
    </lineage>
</organism>
<evidence type="ECO:0000313" key="9">
    <source>
        <dbReference type="Proteomes" id="UP000543804"/>
    </source>
</evidence>
<feature type="binding site" evidence="7">
    <location>
        <position position="94"/>
    </location>
    <ligand>
        <name>Zn(2+)</name>
        <dbReference type="ChEBI" id="CHEBI:29105"/>
    </ligand>
</feature>
<dbReference type="GO" id="GO:1900376">
    <property type="term" value="P:regulation of secondary metabolite biosynthetic process"/>
    <property type="evidence" value="ECO:0007669"/>
    <property type="project" value="TreeGrafter"/>
</dbReference>
<keyword evidence="7" id="KW-0479">Metal-binding</keyword>
<dbReference type="Pfam" id="PF01475">
    <property type="entry name" value="FUR"/>
    <property type="match status" value="1"/>
</dbReference>
<dbReference type="CDD" id="cd07153">
    <property type="entry name" value="Fur_like"/>
    <property type="match status" value="1"/>
</dbReference>
<dbReference type="EMBL" id="JABAFA010000033">
    <property type="protein sequence ID" value="NMD99473.1"/>
    <property type="molecule type" value="Genomic_DNA"/>
</dbReference>
<keyword evidence="2" id="KW-0678">Repressor</keyword>
<dbReference type="GO" id="GO:0045892">
    <property type="term" value="P:negative regulation of DNA-templated transcription"/>
    <property type="evidence" value="ECO:0007669"/>
    <property type="project" value="TreeGrafter"/>
</dbReference>
<evidence type="ECO:0000256" key="7">
    <source>
        <dbReference type="PIRSR" id="PIRSR602481-1"/>
    </source>
</evidence>
<dbReference type="Gene3D" id="3.30.1490.190">
    <property type="match status" value="1"/>
</dbReference>
<evidence type="ECO:0000256" key="3">
    <source>
        <dbReference type="ARBA" id="ARBA00022833"/>
    </source>
</evidence>
<dbReference type="PANTHER" id="PTHR33202">
    <property type="entry name" value="ZINC UPTAKE REGULATION PROTEIN"/>
    <property type="match status" value="1"/>
</dbReference>
<evidence type="ECO:0000256" key="4">
    <source>
        <dbReference type="ARBA" id="ARBA00023015"/>
    </source>
</evidence>
<gene>
    <name evidence="8" type="ORF">HF878_08355</name>
</gene>
<dbReference type="PANTHER" id="PTHR33202:SF8">
    <property type="entry name" value="PEROXIDE-RESPONSIVE REPRESSOR PERR"/>
    <property type="match status" value="1"/>
</dbReference>
<evidence type="ECO:0000313" key="8">
    <source>
        <dbReference type="EMBL" id="NMD99473.1"/>
    </source>
</evidence>
<dbReference type="Gene3D" id="1.10.10.10">
    <property type="entry name" value="Winged helix-like DNA-binding domain superfamily/Winged helix DNA-binding domain"/>
    <property type="match status" value="1"/>
</dbReference>
<keyword evidence="9" id="KW-1185">Reference proteome</keyword>
<comment type="similarity">
    <text evidence="1">Belongs to the Fur family.</text>
</comment>
<keyword evidence="6" id="KW-0804">Transcription</keyword>
<keyword evidence="5" id="KW-0238">DNA-binding</keyword>
<keyword evidence="4" id="KW-0805">Transcription regulation</keyword>
<comment type="caution">
    <text evidence="8">The sequence shown here is derived from an EMBL/GenBank/DDBJ whole genome shotgun (WGS) entry which is preliminary data.</text>
</comment>
<evidence type="ECO:0000256" key="5">
    <source>
        <dbReference type="ARBA" id="ARBA00023125"/>
    </source>
</evidence>
<dbReference type="GO" id="GO:0008270">
    <property type="term" value="F:zinc ion binding"/>
    <property type="evidence" value="ECO:0007669"/>
    <property type="project" value="TreeGrafter"/>
</dbReference>
<evidence type="ECO:0000256" key="6">
    <source>
        <dbReference type="ARBA" id="ARBA00023163"/>
    </source>
</evidence>
<name>A0A848B699_9FIRM</name>
<reference evidence="8 9" key="1">
    <citation type="submission" date="2020-04" db="EMBL/GenBank/DDBJ databases">
        <authorList>
            <person name="Hitch T.C.A."/>
            <person name="Wylensek D."/>
            <person name="Clavel T."/>
        </authorList>
    </citation>
    <scope>NUCLEOTIDE SEQUENCE [LARGE SCALE GENOMIC DNA]</scope>
    <source>
        <strain evidence="8 9">PG-130-P53-12</strain>
    </source>
</reference>
<protein>
    <submittedName>
        <fullName evidence="8">Transcriptional repressor</fullName>
    </submittedName>
</protein>
<dbReference type="InterPro" id="IPR036388">
    <property type="entry name" value="WH-like_DNA-bd_sf"/>
</dbReference>
<dbReference type="SUPFAM" id="SSF46785">
    <property type="entry name" value="Winged helix' DNA-binding domain"/>
    <property type="match status" value="1"/>
</dbReference>
<dbReference type="Proteomes" id="UP000543804">
    <property type="component" value="Unassembled WGS sequence"/>
</dbReference>
<evidence type="ECO:0000256" key="1">
    <source>
        <dbReference type="ARBA" id="ARBA00007957"/>
    </source>
</evidence>
<evidence type="ECO:0000256" key="2">
    <source>
        <dbReference type="ARBA" id="ARBA00022491"/>
    </source>
</evidence>
<dbReference type="AlphaFoldDB" id="A0A848B699"/>
<dbReference type="InterPro" id="IPR002481">
    <property type="entry name" value="FUR"/>
</dbReference>